<accession>A0A160JDS4</accession>
<evidence type="ECO:0000313" key="1">
    <source>
        <dbReference type="EMBL" id="ANC90879.1"/>
    </source>
</evidence>
<dbReference type="OrthoDB" id="9804725at2"/>
<dbReference type="STRING" id="1226968.A6A40_02585"/>
<sequence>MKRVLLNYADGAFTTAQKYNGRTGLEVGGFDEVAMMGRGRIDAAFAARNRHILEQPRGAGYWLWKPYFIDLMLRKHLQDGDILFYSDSGAHFVHNAEPVIELCRQRRDLPVLLFTLDDHHSNRAWTKRDCFHFMGQDRPAFTDAPQILASFIVCERGPESMDFVSQWLRYAQDARLITDAPNECGLPNYPEFRDHRHDQSILSLLGRRHGVTAIPDISQWGDGRRPAEIPRILEHTRWRA</sequence>
<gene>
    <name evidence="1" type="ORF">A6A40_02585</name>
</gene>
<proteinExistence type="predicted"/>
<dbReference type="AlphaFoldDB" id="A0A160JDS4"/>
<evidence type="ECO:0000313" key="2">
    <source>
        <dbReference type="Proteomes" id="UP000077405"/>
    </source>
</evidence>
<organism evidence="1 2">
    <name type="scientific">Azospirillum humicireducens</name>
    <dbReference type="NCBI Taxonomy" id="1226968"/>
    <lineage>
        <taxon>Bacteria</taxon>
        <taxon>Pseudomonadati</taxon>
        <taxon>Pseudomonadota</taxon>
        <taxon>Alphaproteobacteria</taxon>
        <taxon>Rhodospirillales</taxon>
        <taxon>Azospirillaceae</taxon>
        <taxon>Azospirillum</taxon>
    </lineage>
</organism>
<name>A0A160JDS4_9PROT</name>
<dbReference type="EMBL" id="CP015285">
    <property type="protein sequence ID" value="ANC90879.1"/>
    <property type="molecule type" value="Genomic_DNA"/>
</dbReference>
<dbReference type="KEGG" id="ahu:A6A40_02585"/>
<keyword evidence="2" id="KW-1185">Reference proteome</keyword>
<reference evidence="1 2" key="1">
    <citation type="journal article" date="2013" name="Int. J. Syst. Evol. Microbiol.">
        <title>Azospirillum humicireducens sp. nov., a nitrogen-fixing bacterium isolated from a microbial fuel cell.</title>
        <authorList>
            <person name="Zhou S."/>
            <person name="Han L."/>
            <person name="Wang Y."/>
            <person name="Yang G."/>
            <person name="Zhuang L."/>
            <person name="Hu P."/>
        </authorList>
    </citation>
    <scope>NUCLEOTIDE SEQUENCE [LARGE SCALE GENOMIC DNA]</scope>
    <source>
        <strain evidence="1 2">SgZ-5</strain>
    </source>
</reference>
<dbReference type="Proteomes" id="UP000077405">
    <property type="component" value="Chromosome"/>
</dbReference>
<protein>
    <submittedName>
        <fullName evidence="1">Uncharacterized protein</fullName>
    </submittedName>
</protein>